<dbReference type="OrthoDB" id="5298197at2"/>
<evidence type="ECO:0000313" key="3">
    <source>
        <dbReference type="Proteomes" id="UP000253977"/>
    </source>
</evidence>
<name>A0A369TQP3_9RHOB</name>
<keyword evidence="3" id="KW-1185">Reference proteome</keyword>
<keyword evidence="1" id="KW-0732">Signal</keyword>
<dbReference type="EMBL" id="QPMK01000002">
    <property type="protein sequence ID" value="RDD67588.1"/>
    <property type="molecule type" value="Genomic_DNA"/>
</dbReference>
<proteinExistence type="predicted"/>
<dbReference type="Pfam" id="PF08905">
    <property type="entry name" value="DUF1850"/>
    <property type="match status" value="1"/>
</dbReference>
<evidence type="ECO:0000313" key="2">
    <source>
        <dbReference type="EMBL" id="RDD67588.1"/>
    </source>
</evidence>
<reference evidence="2 3" key="1">
    <citation type="submission" date="2018-07" db="EMBL/GenBank/DDBJ databases">
        <title>Thalassococcus profundi sp. nov., a marine bacterium isolated from deep seawater of Okinawa Trough.</title>
        <authorList>
            <person name="Yu M."/>
        </authorList>
    </citation>
    <scope>NUCLEOTIDE SEQUENCE [LARGE SCALE GENOMIC DNA]</scope>
    <source>
        <strain evidence="2 3">WRAS1</strain>
    </source>
</reference>
<organism evidence="2 3">
    <name type="scientific">Thalassococcus profundi</name>
    <dbReference type="NCBI Taxonomy" id="2282382"/>
    <lineage>
        <taxon>Bacteria</taxon>
        <taxon>Pseudomonadati</taxon>
        <taxon>Pseudomonadota</taxon>
        <taxon>Alphaproteobacteria</taxon>
        <taxon>Rhodobacterales</taxon>
        <taxon>Roseobacteraceae</taxon>
        <taxon>Thalassococcus</taxon>
    </lineage>
</organism>
<feature type="signal peptide" evidence="1">
    <location>
        <begin position="1"/>
        <end position="16"/>
    </location>
</feature>
<dbReference type="InterPro" id="IPR015001">
    <property type="entry name" value="DUF1850"/>
</dbReference>
<gene>
    <name evidence="2" type="ORF">DU478_02730</name>
</gene>
<comment type="caution">
    <text evidence="2">The sequence shown here is derived from an EMBL/GenBank/DDBJ whole genome shotgun (WGS) entry which is preliminary data.</text>
</comment>
<sequence length="131" mass="13727">MSAACLAIGAAVLALAQPSFTLDWTHSVERVAWVETWTVDGGALRLDRSALRGSGAGMEPGPEARLRDGWWVSDGGQRVPELLLAASGATGAGWRLCADGTCREIGETRGAPIRIAPCDDTRSARPATVPE</sequence>
<protein>
    <submittedName>
        <fullName evidence="2">DUF1850 domain-containing protein</fullName>
    </submittedName>
</protein>
<accession>A0A369TQP3</accession>
<dbReference type="Proteomes" id="UP000253977">
    <property type="component" value="Unassembled WGS sequence"/>
</dbReference>
<dbReference type="AlphaFoldDB" id="A0A369TQP3"/>
<evidence type="ECO:0000256" key="1">
    <source>
        <dbReference type="SAM" id="SignalP"/>
    </source>
</evidence>
<feature type="chain" id="PRO_5016653609" evidence="1">
    <location>
        <begin position="17"/>
        <end position="131"/>
    </location>
</feature>
<dbReference type="RefSeq" id="WP_114509402.1">
    <property type="nucleotide sequence ID" value="NZ_QPMK01000002.1"/>
</dbReference>